<evidence type="ECO:0000256" key="2">
    <source>
        <dbReference type="SAM" id="MobiDB-lite"/>
    </source>
</evidence>
<sequence length="674" mass="70867">MAQQYIGSRISLISKSDIRYRGILHSIDPAASTVSLEQVRSMGTEGRKSNPAEEIAPTDQLYEFIVFRAADVKDLSIEAPAEPKPEPPKPSVPDDPAIMSTTAPPRAPPNPYMQQNMMGPPQGMYNNNMPPMMYPPGNVPPQWPPYGMPPPGQMHPMTGFPPQPMPPPAQQVNHQLNQPHPQPPTKPNNLMGGKAVPPHKIDPTGSPAANQKAAPLASNLSPTKQSSSLASNAIPANSAPQSSATTGAAPPSSQNRGPMGVNGAGGATASGAGKSVFGTTTAMDMMASIAAISPQQQQGQQTGSASQQKYPTNNQANKNPPIQNGSQPIPHSQPGGLQPSTSQPQSQQQQHHQMRHPLPQVPNNNNKAKAGPKPHGAGQSNNSSHRTNQNHHQSSSTPIVPAQDFDFASANAKFNKAAPSNQSKATEDGSSAGATKEGAEGSSTTDGTTEERIDGGGDSKKQLEDDFVIPEAPPGTYYDKKKSFFDDISSEVKERSAISSQQDDSTKNSTGGGPNGGGGPGLDEVLVLLQLVVVVTELAEEVEEAEDGIETRNDRRTCSDTFGEVALNPNLGALGSGYNGYGRGGAHRMGQMGGNLNGYNRGGMSGRGGRGGQGRGQHHQHHHHHQQHHHHHHQHPHQHPGAAAAASGQAGFPVNLRGNPHLNGGFASNPVNQQ</sequence>
<feature type="short sequence motif" description="FFD box" evidence="1">
    <location>
        <begin position="476"/>
        <end position="492"/>
    </location>
</feature>
<dbReference type="InterPro" id="IPR019050">
    <property type="entry name" value="FDF_dom"/>
</dbReference>
<feature type="compositionally biased region" description="Low complexity" evidence="2">
    <location>
        <begin position="170"/>
        <end position="179"/>
    </location>
</feature>
<comment type="caution">
    <text evidence="6">The sequence shown here is derived from an EMBL/GenBank/DDBJ whole genome shotgun (WGS) entry which is preliminary data.</text>
</comment>
<dbReference type="PANTHER" id="PTHR13586">
    <property type="entry name" value="SCD6 PROTEIN-RELATED"/>
    <property type="match status" value="1"/>
</dbReference>
<dbReference type="InterPro" id="IPR025762">
    <property type="entry name" value="DFDF"/>
</dbReference>
<dbReference type="CDD" id="cd01736">
    <property type="entry name" value="LSm14_N"/>
    <property type="match status" value="1"/>
</dbReference>
<feature type="compositionally biased region" description="Polar residues" evidence="2">
    <location>
        <begin position="497"/>
        <end position="509"/>
    </location>
</feature>
<feature type="compositionally biased region" description="Low complexity" evidence="2">
    <location>
        <begin position="332"/>
        <end position="374"/>
    </location>
</feature>
<feature type="compositionally biased region" description="Polar residues" evidence="2">
    <location>
        <begin position="218"/>
        <end position="235"/>
    </location>
</feature>
<dbReference type="GO" id="GO:0033962">
    <property type="term" value="P:P-body assembly"/>
    <property type="evidence" value="ECO:0007669"/>
    <property type="project" value="TreeGrafter"/>
</dbReference>
<feature type="compositionally biased region" description="Polar residues" evidence="2">
    <location>
        <begin position="309"/>
        <end position="330"/>
    </location>
</feature>
<dbReference type="GO" id="GO:0003729">
    <property type="term" value="F:mRNA binding"/>
    <property type="evidence" value="ECO:0007669"/>
    <property type="project" value="TreeGrafter"/>
</dbReference>
<feature type="region of interest" description="Disordered" evidence="2">
    <location>
        <begin position="145"/>
        <end position="275"/>
    </location>
</feature>
<feature type="domain" description="Sm" evidence="5">
    <location>
        <begin position="1"/>
        <end position="81"/>
    </location>
</feature>
<dbReference type="InterPro" id="IPR047575">
    <property type="entry name" value="Sm"/>
</dbReference>
<feature type="compositionally biased region" description="Polar residues" evidence="2">
    <location>
        <begin position="422"/>
        <end position="433"/>
    </location>
</feature>
<evidence type="ECO:0000313" key="6">
    <source>
        <dbReference type="EMBL" id="POW01647.1"/>
    </source>
</evidence>
<keyword evidence="7" id="KW-1185">Reference proteome</keyword>
<feature type="compositionally biased region" description="Basic and acidic residues" evidence="2">
    <location>
        <begin position="78"/>
        <end position="87"/>
    </location>
</feature>
<feature type="compositionally biased region" description="Gly residues" evidence="2">
    <location>
        <begin position="510"/>
        <end position="521"/>
    </location>
</feature>
<evidence type="ECO:0000259" key="5">
    <source>
        <dbReference type="PROSITE" id="PS52002"/>
    </source>
</evidence>
<feature type="region of interest" description="Disordered" evidence="2">
    <location>
        <begin position="288"/>
        <end position="480"/>
    </location>
</feature>
<protein>
    <recommendedName>
        <fullName evidence="8">Lsm14-like N-terminal domain-containing protein</fullName>
    </recommendedName>
</protein>
<proteinExistence type="predicted"/>
<feature type="compositionally biased region" description="Low complexity" evidence="2">
    <location>
        <begin position="238"/>
        <end position="254"/>
    </location>
</feature>
<dbReference type="Proteomes" id="UP000239156">
    <property type="component" value="Unassembled WGS sequence"/>
</dbReference>
<dbReference type="PROSITE" id="PS51513">
    <property type="entry name" value="FFD"/>
    <property type="match status" value="1"/>
</dbReference>
<feature type="compositionally biased region" description="Basic residues" evidence="2">
    <location>
        <begin position="616"/>
        <end position="638"/>
    </location>
</feature>
<feature type="compositionally biased region" description="Low complexity" evidence="2">
    <location>
        <begin position="288"/>
        <end position="308"/>
    </location>
</feature>
<feature type="region of interest" description="Disordered" evidence="2">
    <location>
        <begin position="492"/>
        <end position="522"/>
    </location>
</feature>
<feature type="domain" description="DFDF" evidence="3">
    <location>
        <begin position="393"/>
        <end position="429"/>
    </location>
</feature>
<dbReference type="Gene3D" id="2.30.30.100">
    <property type="match status" value="1"/>
</dbReference>
<dbReference type="InterPro" id="IPR010920">
    <property type="entry name" value="LSM_dom_sf"/>
</dbReference>
<dbReference type="SUPFAM" id="SSF50182">
    <property type="entry name" value="Sm-like ribonucleoproteins"/>
    <property type="match status" value="1"/>
</dbReference>
<feature type="domain" description="FFD box profile" evidence="4">
    <location>
        <begin position="476"/>
        <end position="492"/>
    </location>
</feature>
<dbReference type="VEuPathDB" id="FungiDB:PSHT_08156"/>
<evidence type="ECO:0000313" key="7">
    <source>
        <dbReference type="Proteomes" id="UP000239156"/>
    </source>
</evidence>
<feature type="compositionally biased region" description="Gly residues" evidence="2">
    <location>
        <begin position="600"/>
        <end position="615"/>
    </location>
</feature>
<feature type="compositionally biased region" description="Low complexity" evidence="2">
    <location>
        <begin position="404"/>
        <end position="421"/>
    </location>
</feature>
<dbReference type="EMBL" id="PKSL01000155">
    <property type="protein sequence ID" value="POW01647.1"/>
    <property type="molecule type" value="Genomic_DNA"/>
</dbReference>
<dbReference type="AlphaFoldDB" id="A0A2S4UWI1"/>
<evidence type="ECO:0008006" key="8">
    <source>
        <dbReference type="Google" id="ProtNLM"/>
    </source>
</evidence>
<dbReference type="GO" id="GO:0000932">
    <property type="term" value="C:P-body"/>
    <property type="evidence" value="ECO:0007669"/>
    <property type="project" value="TreeGrafter"/>
</dbReference>
<dbReference type="PROSITE" id="PS52002">
    <property type="entry name" value="SM"/>
    <property type="match status" value="1"/>
</dbReference>
<dbReference type="Pfam" id="PF09532">
    <property type="entry name" value="FDF"/>
    <property type="match status" value="1"/>
</dbReference>
<dbReference type="PANTHER" id="PTHR13586:SF0">
    <property type="entry name" value="TRAILER HITCH, ISOFORM H"/>
    <property type="match status" value="1"/>
</dbReference>
<accession>A0A2S4UWI1</accession>
<dbReference type="Pfam" id="PF12701">
    <property type="entry name" value="LSM14"/>
    <property type="match status" value="1"/>
</dbReference>
<evidence type="ECO:0000256" key="1">
    <source>
        <dbReference type="PROSITE-ProRule" id="PRU00846"/>
    </source>
</evidence>
<feature type="compositionally biased region" description="Polar residues" evidence="2">
    <location>
        <begin position="378"/>
        <end position="398"/>
    </location>
</feature>
<feature type="compositionally biased region" description="Pro residues" evidence="2">
    <location>
        <begin position="145"/>
        <end position="169"/>
    </location>
</feature>
<feature type="compositionally biased region" description="Basic and acidic residues" evidence="2">
    <location>
        <begin position="449"/>
        <end position="464"/>
    </location>
</feature>
<feature type="region of interest" description="Disordered" evidence="2">
    <location>
        <begin position="78"/>
        <end position="109"/>
    </location>
</feature>
<evidence type="ECO:0000259" key="3">
    <source>
        <dbReference type="PROSITE" id="PS51512"/>
    </source>
</evidence>
<dbReference type="VEuPathDB" id="FungiDB:PSTT_12340"/>
<feature type="region of interest" description="Disordered" evidence="2">
    <location>
        <begin position="600"/>
        <end position="674"/>
    </location>
</feature>
<dbReference type="InterPro" id="IPR025761">
    <property type="entry name" value="FFD_box"/>
</dbReference>
<feature type="compositionally biased region" description="Low complexity" evidence="2">
    <location>
        <begin position="639"/>
        <end position="651"/>
    </location>
</feature>
<dbReference type="SMART" id="SM01271">
    <property type="entry name" value="LSM14"/>
    <property type="match status" value="1"/>
</dbReference>
<name>A0A2S4UWI1_9BASI</name>
<dbReference type="GO" id="GO:0034063">
    <property type="term" value="P:stress granule assembly"/>
    <property type="evidence" value="ECO:0007669"/>
    <property type="project" value="TreeGrafter"/>
</dbReference>
<evidence type="ECO:0000259" key="4">
    <source>
        <dbReference type="PROSITE" id="PS51513"/>
    </source>
</evidence>
<dbReference type="SMART" id="SM01199">
    <property type="entry name" value="FDF"/>
    <property type="match status" value="1"/>
</dbReference>
<organism evidence="6 7">
    <name type="scientific">Puccinia striiformis</name>
    <dbReference type="NCBI Taxonomy" id="27350"/>
    <lineage>
        <taxon>Eukaryota</taxon>
        <taxon>Fungi</taxon>
        <taxon>Dikarya</taxon>
        <taxon>Basidiomycota</taxon>
        <taxon>Pucciniomycotina</taxon>
        <taxon>Pucciniomycetes</taxon>
        <taxon>Pucciniales</taxon>
        <taxon>Pucciniaceae</taxon>
        <taxon>Puccinia</taxon>
    </lineage>
</organism>
<reference evidence="6" key="1">
    <citation type="submission" date="2017-12" db="EMBL/GenBank/DDBJ databases">
        <title>Gene loss provides genomic basis for host adaptation in cereal stripe rust fungi.</title>
        <authorList>
            <person name="Xia C."/>
        </authorList>
    </citation>
    <scope>NUCLEOTIDE SEQUENCE [LARGE SCALE GENOMIC DNA]</scope>
    <source>
        <strain evidence="6">93-210</strain>
    </source>
</reference>
<dbReference type="InterPro" id="IPR025609">
    <property type="entry name" value="Lsm14-like_N"/>
</dbReference>
<gene>
    <name evidence="6" type="ORF">PSTT_12340</name>
</gene>
<dbReference type="PROSITE" id="PS51512">
    <property type="entry name" value="DFDF"/>
    <property type="match status" value="1"/>
</dbReference>